<organism evidence="2 3">
    <name type="scientific">Dichotomopilus funicola</name>
    <dbReference type="NCBI Taxonomy" id="1934379"/>
    <lineage>
        <taxon>Eukaryota</taxon>
        <taxon>Fungi</taxon>
        <taxon>Dikarya</taxon>
        <taxon>Ascomycota</taxon>
        <taxon>Pezizomycotina</taxon>
        <taxon>Sordariomycetes</taxon>
        <taxon>Sordariomycetidae</taxon>
        <taxon>Sordariales</taxon>
        <taxon>Chaetomiaceae</taxon>
        <taxon>Dichotomopilus</taxon>
    </lineage>
</organism>
<protein>
    <submittedName>
        <fullName evidence="2">Uncharacterized protein</fullName>
    </submittedName>
</protein>
<accession>A0AAN6V8W5</accession>
<keyword evidence="1" id="KW-0040">ANK repeat</keyword>
<dbReference type="Proteomes" id="UP001302676">
    <property type="component" value="Unassembled WGS sequence"/>
</dbReference>
<reference evidence="2" key="1">
    <citation type="journal article" date="2023" name="Mol. Phylogenet. Evol.">
        <title>Genome-scale phylogeny and comparative genomics of the fungal order Sordariales.</title>
        <authorList>
            <person name="Hensen N."/>
            <person name="Bonometti L."/>
            <person name="Westerberg I."/>
            <person name="Brannstrom I.O."/>
            <person name="Guillou S."/>
            <person name="Cros-Aarteil S."/>
            <person name="Calhoun S."/>
            <person name="Haridas S."/>
            <person name="Kuo A."/>
            <person name="Mondo S."/>
            <person name="Pangilinan J."/>
            <person name="Riley R."/>
            <person name="LaButti K."/>
            <person name="Andreopoulos B."/>
            <person name="Lipzen A."/>
            <person name="Chen C."/>
            <person name="Yan M."/>
            <person name="Daum C."/>
            <person name="Ng V."/>
            <person name="Clum A."/>
            <person name="Steindorff A."/>
            <person name="Ohm R.A."/>
            <person name="Martin F."/>
            <person name="Silar P."/>
            <person name="Natvig D.O."/>
            <person name="Lalanne C."/>
            <person name="Gautier V."/>
            <person name="Ament-Velasquez S.L."/>
            <person name="Kruys A."/>
            <person name="Hutchinson M.I."/>
            <person name="Powell A.J."/>
            <person name="Barry K."/>
            <person name="Miller A.N."/>
            <person name="Grigoriev I.V."/>
            <person name="Debuchy R."/>
            <person name="Gladieux P."/>
            <person name="Hiltunen Thoren M."/>
            <person name="Johannesson H."/>
        </authorList>
    </citation>
    <scope>NUCLEOTIDE SEQUENCE</scope>
    <source>
        <strain evidence="2">CBS 141.50</strain>
    </source>
</reference>
<dbReference type="Pfam" id="PF12796">
    <property type="entry name" value="Ank_2"/>
    <property type="match status" value="1"/>
</dbReference>
<proteinExistence type="predicted"/>
<dbReference type="SMART" id="SM00248">
    <property type="entry name" value="ANK"/>
    <property type="match status" value="2"/>
</dbReference>
<name>A0AAN6V8W5_9PEZI</name>
<gene>
    <name evidence="2" type="ORF">C8A04DRAFT_25084</name>
</gene>
<dbReference type="SUPFAM" id="SSF48403">
    <property type="entry name" value="Ankyrin repeat"/>
    <property type="match status" value="1"/>
</dbReference>
<dbReference type="InterPro" id="IPR036770">
    <property type="entry name" value="Ankyrin_rpt-contain_sf"/>
</dbReference>
<keyword evidence="3" id="KW-1185">Reference proteome</keyword>
<dbReference type="RefSeq" id="XP_062640263.1">
    <property type="nucleotide sequence ID" value="XM_062779422.1"/>
</dbReference>
<dbReference type="PROSITE" id="PS50297">
    <property type="entry name" value="ANK_REP_REGION"/>
    <property type="match status" value="1"/>
</dbReference>
<dbReference type="InterPro" id="IPR002110">
    <property type="entry name" value="Ankyrin_rpt"/>
</dbReference>
<dbReference type="EMBL" id="MU853558">
    <property type="protein sequence ID" value="KAK4146892.1"/>
    <property type="molecule type" value="Genomic_DNA"/>
</dbReference>
<dbReference type="AlphaFoldDB" id="A0AAN6V8W5"/>
<sequence length="138" mass="15227">MTQAEAEELKAHGLNDLHVAIILGQLGRVKEILSDKIHTDEILEAPDMDGTTALMTAVLAGRLEITRFLLQNGASVLVRDLRGRDALAHTKTSPFGDKLQLYKRLGLPSMTSVQHTERQVIAKILQHSMALESWLVGH</sequence>
<evidence type="ECO:0000313" key="2">
    <source>
        <dbReference type="EMBL" id="KAK4146892.1"/>
    </source>
</evidence>
<dbReference type="PROSITE" id="PS50088">
    <property type="entry name" value="ANK_REPEAT"/>
    <property type="match status" value="1"/>
</dbReference>
<evidence type="ECO:0000313" key="3">
    <source>
        <dbReference type="Proteomes" id="UP001302676"/>
    </source>
</evidence>
<reference evidence="2" key="2">
    <citation type="submission" date="2023-05" db="EMBL/GenBank/DDBJ databases">
        <authorList>
            <consortium name="Lawrence Berkeley National Laboratory"/>
            <person name="Steindorff A."/>
            <person name="Hensen N."/>
            <person name="Bonometti L."/>
            <person name="Westerberg I."/>
            <person name="Brannstrom I.O."/>
            <person name="Guillou S."/>
            <person name="Cros-Aarteil S."/>
            <person name="Calhoun S."/>
            <person name="Haridas S."/>
            <person name="Kuo A."/>
            <person name="Mondo S."/>
            <person name="Pangilinan J."/>
            <person name="Riley R."/>
            <person name="Labutti K."/>
            <person name="Andreopoulos B."/>
            <person name="Lipzen A."/>
            <person name="Chen C."/>
            <person name="Yanf M."/>
            <person name="Daum C."/>
            <person name="Ng V."/>
            <person name="Clum A."/>
            <person name="Ohm R."/>
            <person name="Martin F."/>
            <person name="Silar P."/>
            <person name="Natvig D."/>
            <person name="Lalanne C."/>
            <person name="Gautier V."/>
            <person name="Ament-Velasquez S.L."/>
            <person name="Kruys A."/>
            <person name="Hutchinson M.I."/>
            <person name="Powell A.J."/>
            <person name="Barry K."/>
            <person name="Miller A.N."/>
            <person name="Grigoriev I.V."/>
            <person name="Debuchy R."/>
            <person name="Gladieux P."/>
            <person name="Thoren M.H."/>
            <person name="Johannesson H."/>
        </authorList>
    </citation>
    <scope>NUCLEOTIDE SEQUENCE</scope>
    <source>
        <strain evidence="2">CBS 141.50</strain>
    </source>
</reference>
<comment type="caution">
    <text evidence="2">The sequence shown here is derived from an EMBL/GenBank/DDBJ whole genome shotgun (WGS) entry which is preliminary data.</text>
</comment>
<dbReference type="GeneID" id="87816035"/>
<feature type="repeat" description="ANK" evidence="1">
    <location>
        <begin position="49"/>
        <end position="81"/>
    </location>
</feature>
<dbReference type="Gene3D" id="1.25.40.20">
    <property type="entry name" value="Ankyrin repeat-containing domain"/>
    <property type="match status" value="1"/>
</dbReference>
<evidence type="ECO:0000256" key="1">
    <source>
        <dbReference type="PROSITE-ProRule" id="PRU00023"/>
    </source>
</evidence>